<dbReference type="InterPro" id="IPR019734">
    <property type="entry name" value="TPR_rpt"/>
</dbReference>
<dbReference type="OrthoDB" id="10268002at2759"/>
<dbReference type="InterPro" id="IPR011990">
    <property type="entry name" value="TPR-like_helical_dom_sf"/>
</dbReference>
<sequence>MALNIKLDAFLNTKPQPEWLNQLRVTIAVAKKFEQKGDYEKAAKCYETVLYYDPEDTRTRVKLSKCYQKLLQPEQAAKHQTQAMQNDPDLLQTIENEASVNFKLGNFASSLMTYSRYFMRRRTSFDCNQGLLKVNEVMDNYLPVNGMMICLKKTILKMIENGKFFDSDACEKLNNSKKLNNIHKSHTEQTQEAYYLRNIVQNVRFYRKQLDVLPKHNKNDKLVYEQIQNVVHTFETAKKDLYRKKPFYIYECLRPKRQLNDQRKIKDLIKLQVAKYINSIVEYCLSGKIELARRQAELAMKYMEEHRFKPLKVVNTLYEVFGLALYLLNRDIPEWSNEMNDKRILFILGSSFDEKNAYNHVYHESYFGIKNQNTKSCLKKLSRQLNGIELTTYSLYLQYERIKCYMHLKEFKATRPLTKTMFNDACTLGSIAWQVNALMLTMISESKLGNGLQCIKTTEFIISLSRTLGDENVTAFMRKVWKLFATDQVRVPEMGTEDKRKADMINIMPDSENILLMESLLNRIDRLPKECRISLALGEHSEMNCADHRPNIRQRPLIIDKRWK</sequence>
<dbReference type="AlphaFoldDB" id="A0A6G0TXR3"/>
<dbReference type="PROSITE" id="PS50005">
    <property type="entry name" value="TPR"/>
    <property type="match status" value="1"/>
</dbReference>
<name>A0A6G0TXR3_APHGL</name>
<dbReference type="Gene3D" id="1.25.40.10">
    <property type="entry name" value="Tetratricopeptide repeat domain"/>
    <property type="match status" value="1"/>
</dbReference>
<keyword evidence="3" id="KW-1185">Reference proteome</keyword>
<accession>A0A6G0TXR3</accession>
<dbReference type="Proteomes" id="UP000475862">
    <property type="component" value="Unassembled WGS sequence"/>
</dbReference>
<dbReference type="EMBL" id="VYZN01000014">
    <property type="protein sequence ID" value="KAE9539693.1"/>
    <property type="molecule type" value="Genomic_DNA"/>
</dbReference>
<comment type="caution">
    <text evidence="2">The sequence shown here is derived from an EMBL/GenBank/DDBJ whole genome shotgun (WGS) entry which is preliminary data.</text>
</comment>
<keyword evidence="1" id="KW-0802">TPR repeat</keyword>
<gene>
    <name evidence="2" type="ORF">AGLY_004945</name>
</gene>
<reference evidence="2 3" key="1">
    <citation type="submission" date="2019-08" db="EMBL/GenBank/DDBJ databases">
        <title>The genome of the soybean aphid Biotype 1, its phylome, world population structure and adaptation to the North American continent.</title>
        <authorList>
            <person name="Giordano R."/>
            <person name="Donthu R.K."/>
            <person name="Hernandez A.G."/>
            <person name="Wright C.L."/>
            <person name="Zimin A.V."/>
        </authorList>
    </citation>
    <scope>NUCLEOTIDE SEQUENCE [LARGE SCALE GENOMIC DNA]</scope>
    <source>
        <tissue evidence="2">Whole aphids</tissue>
    </source>
</reference>
<feature type="repeat" description="TPR" evidence="1">
    <location>
        <begin position="23"/>
        <end position="56"/>
    </location>
</feature>
<dbReference type="SUPFAM" id="SSF48452">
    <property type="entry name" value="TPR-like"/>
    <property type="match status" value="1"/>
</dbReference>
<proteinExistence type="predicted"/>
<organism evidence="2 3">
    <name type="scientific">Aphis glycines</name>
    <name type="common">Soybean aphid</name>
    <dbReference type="NCBI Taxonomy" id="307491"/>
    <lineage>
        <taxon>Eukaryota</taxon>
        <taxon>Metazoa</taxon>
        <taxon>Ecdysozoa</taxon>
        <taxon>Arthropoda</taxon>
        <taxon>Hexapoda</taxon>
        <taxon>Insecta</taxon>
        <taxon>Pterygota</taxon>
        <taxon>Neoptera</taxon>
        <taxon>Paraneoptera</taxon>
        <taxon>Hemiptera</taxon>
        <taxon>Sternorrhyncha</taxon>
        <taxon>Aphidomorpha</taxon>
        <taxon>Aphidoidea</taxon>
        <taxon>Aphididae</taxon>
        <taxon>Aphidini</taxon>
        <taxon>Aphis</taxon>
        <taxon>Aphis</taxon>
    </lineage>
</organism>
<evidence type="ECO:0000313" key="2">
    <source>
        <dbReference type="EMBL" id="KAE9539693.1"/>
    </source>
</evidence>
<evidence type="ECO:0000256" key="1">
    <source>
        <dbReference type="PROSITE-ProRule" id="PRU00339"/>
    </source>
</evidence>
<evidence type="ECO:0000313" key="3">
    <source>
        <dbReference type="Proteomes" id="UP000475862"/>
    </source>
</evidence>
<protein>
    <submittedName>
        <fullName evidence="2">Uncharacterized protein</fullName>
    </submittedName>
</protein>